<dbReference type="GO" id="GO:0005856">
    <property type="term" value="C:cytoskeleton"/>
    <property type="evidence" value="ECO:0007669"/>
    <property type="project" value="UniProtKB-SubCell"/>
</dbReference>
<feature type="compositionally biased region" description="Low complexity" evidence="4">
    <location>
        <begin position="1281"/>
        <end position="1295"/>
    </location>
</feature>
<dbReference type="InterPro" id="IPR016024">
    <property type="entry name" value="ARM-type_fold"/>
</dbReference>
<keyword evidence="7" id="KW-1185">Reference proteome</keyword>
<dbReference type="STRING" id="8496.A0A151MM32"/>
<dbReference type="InterPro" id="IPR048491">
    <property type="entry name" value="XMAP215_CLASP_TOG"/>
</dbReference>
<feature type="compositionally biased region" description="Low complexity" evidence="4">
    <location>
        <begin position="499"/>
        <end position="508"/>
    </location>
</feature>
<evidence type="ECO:0000256" key="4">
    <source>
        <dbReference type="SAM" id="MobiDB-lite"/>
    </source>
</evidence>
<reference evidence="6 7" key="1">
    <citation type="journal article" date="2012" name="Genome Biol.">
        <title>Sequencing three crocodilian genomes to illuminate the evolution of archosaurs and amniotes.</title>
        <authorList>
            <person name="St John J.A."/>
            <person name="Braun E.L."/>
            <person name="Isberg S.R."/>
            <person name="Miles L.G."/>
            <person name="Chong A.Y."/>
            <person name="Gongora J."/>
            <person name="Dalzell P."/>
            <person name="Moran C."/>
            <person name="Bed'hom B."/>
            <person name="Abzhanov A."/>
            <person name="Burgess S.C."/>
            <person name="Cooksey A.M."/>
            <person name="Castoe T.A."/>
            <person name="Crawford N.G."/>
            <person name="Densmore L.D."/>
            <person name="Drew J.C."/>
            <person name="Edwards S.V."/>
            <person name="Faircloth B.C."/>
            <person name="Fujita M.K."/>
            <person name="Greenwold M.J."/>
            <person name="Hoffmann F.G."/>
            <person name="Howard J.M."/>
            <person name="Iguchi T."/>
            <person name="Janes D.E."/>
            <person name="Khan S.Y."/>
            <person name="Kohno S."/>
            <person name="de Koning A.J."/>
            <person name="Lance S.L."/>
            <person name="McCarthy F.M."/>
            <person name="McCormack J.E."/>
            <person name="Merchant M.E."/>
            <person name="Peterson D.G."/>
            <person name="Pollock D.D."/>
            <person name="Pourmand N."/>
            <person name="Raney B.J."/>
            <person name="Roessler K.A."/>
            <person name="Sanford J.R."/>
            <person name="Sawyer R.H."/>
            <person name="Schmidt C.J."/>
            <person name="Triplett E.W."/>
            <person name="Tuberville T.D."/>
            <person name="Venegas-Anaya M."/>
            <person name="Howard J.T."/>
            <person name="Jarvis E.D."/>
            <person name="Guillette L.J.Jr."/>
            <person name="Glenn T.C."/>
            <person name="Green R.E."/>
            <person name="Ray D.A."/>
        </authorList>
    </citation>
    <scope>NUCLEOTIDE SEQUENCE [LARGE SCALE GENOMIC DNA]</scope>
    <source>
        <strain evidence="6">KSC_2009_1</strain>
    </source>
</reference>
<name>A0A151MM32_ALLMI</name>
<dbReference type="Gene3D" id="1.25.10.10">
    <property type="entry name" value="Leucine-rich Repeat Variant"/>
    <property type="match status" value="3"/>
</dbReference>
<feature type="region of interest" description="Disordered" evidence="4">
    <location>
        <begin position="231"/>
        <end position="259"/>
    </location>
</feature>
<sequence>MFELELSAEACEEKAAAVLPATCLQHLDSSLWKERLSSLEAFEKAVEEMERSTVPCQALVRLLVKDPGWKETKLQVVRKKLHLVTLIAQRGNFSRASAHIVLDGLVDQLGDVICSHEAKSALTAVAEACSLPWTAGKVVDLAFLQEKPRTQAEALSWLANAILEFGFAEMEVKTLADTIKAALAAVHPDVRTSALTLLGVVSLYVGAPVRALFEGEKPPLLSLIDAELQKVQGQSPPAPTRGSSQPSREEGMGGDAGDCGKAEVVDVHTRIPSELVQKMWDGKMRKEGLDEVAGLLLKAGTIHSSLGELPAALRACLHDADPAVVEKTLQILRQLATAAGPGLKQHVKDLGVPLFATLWRSQGPMRAAALEAVNAWAEQTSLQEWLDGEDFLEGMRKETPLAKQEPWEKPPGLCSAPSELLLACVPHLYACLEDCNAGMRAAAQGALPFFVMHLGTEKMAEATSALKPREKYLVPTEPERAETKPCAPSQSLSNLPRVAAGSASDSSPAMPPSMPACPAQDQASSSPVDQKPGPEEAKTARSMTQGTAKVKLDLKEGGSQLGPVFILVPKGKEQRVKDEQGHKVLRWDFKAPSSKYVEQLKAQMGSCVSSCLQEEMFHSSFQHHIKALAIMVKHLEREKDAVISCLDLILKWLTLRFFDSNTWVLTKSLEYLRRLFALLSREKYQLTENEAHAFLPYLVLKMGESQEAIFKEMHAVLKRLCLVYPASKITSFILEGAKSKSAQQQARCLEELGYLVGVYGIHVCQPHPGKALRMIAALLRAQNHTVRQAACNVIVTASNVYGKEVFKLIGTLSEKQMKMLQGSLTPRANGAAQLARGNRLPGPRSSPHVCTGAEETLPPNLSHTLGMGMGLEGEPPAPQAFQLDADGSEDVPGMVQGEIAKLDGIPSSQAQAVPTESVQHDIANPIDLVIYHVASSDVNTSLQALMQMDGILGQPDKVGTMQGHVNQFLEATLWQLQFIHSLQGPKKELGPGRYPIIRLYRSILSNLLSLFQRESLAREASAAVLTDLLRSLIAFLLGSQMQAPEEEQEVTQSLNLLLKKVLEMSDQTRAFTAVLTLLRESLEAAGGTPQLPDLVAKCLWRITRLLPRTLSSLHLDHVLLDLHTFLRAFPTEALKQCASKLPLQALKTLLHTLCELKGAETLDHLTLIGNKAESELEAHLRTAAEPLAKQAPSEPDPGVGNGDAHVAAKGKIEDVLEGIFQKIGSKESTREGLEELYEYKRQYPEADLEPFLQSLSLFSRSYIKQGLAMIQVEKEGRPHTLPRQTTGTRTTPIPRWEVGLSPPLDTLKPPRQGRGPSSMKPPSRLPTKPPGKQCSRLPRYTKIPGQKEPPGSRPRCMLHH</sequence>
<dbReference type="GO" id="GO:0007051">
    <property type="term" value="P:spindle organization"/>
    <property type="evidence" value="ECO:0007669"/>
    <property type="project" value="InterPro"/>
</dbReference>
<evidence type="ECO:0000256" key="2">
    <source>
        <dbReference type="ARBA" id="ARBA00022490"/>
    </source>
</evidence>
<keyword evidence="3" id="KW-0206">Cytoskeleton</keyword>
<dbReference type="GO" id="GO:0051010">
    <property type="term" value="F:microtubule plus-end binding"/>
    <property type="evidence" value="ECO:0007669"/>
    <property type="project" value="InterPro"/>
</dbReference>
<feature type="region of interest" description="Disordered" evidence="4">
    <location>
        <begin position="476"/>
        <end position="546"/>
    </location>
</feature>
<feature type="domain" description="TOG" evidence="5">
    <location>
        <begin position="258"/>
        <end position="487"/>
    </location>
</feature>
<keyword evidence="2" id="KW-0963">Cytoplasm</keyword>
<dbReference type="InterPro" id="IPR011989">
    <property type="entry name" value="ARM-like"/>
</dbReference>
<evidence type="ECO:0000256" key="1">
    <source>
        <dbReference type="ARBA" id="ARBA00004245"/>
    </source>
</evidence>
<feature type="region of interest" description="Disordered" evidence="4">
    <location>
        <begin position="838"/>
        <end position="857"/>
    </location>
</feature>
<evidence type="ECO:0000313" key="7">
    <source>
        <dbReference type="Proteomes" id="UP000050525"/>
    </source>
</evidence>
<proteinExistence type="predicted"/>
<dbReference type="Pfam" id="PF21041">
    <property type="entry name" value="XMAP215_CLASP_TOG"/>
    <property type="match status" value="1"/>
</dbReference>
<dbReference type="GO" id="GO:0061863">
    <property type="term" value="F:microtubule plus end polymerase"/>
    <property type="evidence" value="ECO:0007669"/>
    <property type="project" value="InterPro"/>
</dbReference>
<feature type="compositionally biased region" description="Polar residues" evidence="4">
    <location>
        <begin position="231"/>
        <end position="246"/>
    </location>
</feature>
<dbReference type="FunFam" id="1.25.10.10:FF:000068">
    <property type="entry name" value="cytoskeleton-associated protein 5 isoform X1"/>
    <property type="match status" value="1"/>
</dbReference>
<comment type="caution">
    <text evidence="6">The sequence shown here is derived from an EMBL/GenBank/DDBJ whole genome shotgun (WGS) entry which is preliminary data.</text>
</comment>
<organism evidence="6 7">
    <name type="scientific">Alligator mississippiensis</name>
    <name type="common">American alligator</name>
    <dbReference type="NCBI Taxonomy" id="8496"/>
    <lineage>
        <taxon>Eukaryota</taxon>
        <taxon>Metazoa</taxon>
        <taxon>Chordata</taxon>
        <taxon>Craniata</taxon>
        <taxon>Vertebrata</taxon>
        <taxon>Euteleostomi</taxon>
        <taxon>Archelosauria</taxon>
        <taxon>Archosauria</taxon>
        <taxon>Crocodylia</taxon>
        <taxon>Alligatoridae</taxon>
        <taxon>Alligatorinae</taxon>
        <taxon>Alligator</taxon>
    </lineage>
</organism>
<dbReference type="Proteomes" id="UP000050525">
    <property type="component" value="Unassembled WGS sequence"/>
</dbReference>
<dbReference type="SUPFAM" id="SSF48371">
    <property type="entry name" value="ARM repeat"/>
    <property type="match status" value="1"/>
</dbReference>
<dbReference type="EMBL" id="AKHW03005724">
    <property type="protein sequence ID" value="KYO25585.1"/>
    <property type="molecule type" value="Genomic_DNA"/>
</dbReference>
<feature type="domain" description="TOG" evidence="5">
    <location>
        <begin position="595"/>
        <end position="834"/>
    </location>
</feature>
<evidence type="ECO:0000256" key="3">
    <source>
        <dbReference type="ARBA" id="ARBA00023212"/>
    </source>
</evidence>
<dbReference type="InterPro" id="IPR034085">
    <property type="entry name" value="TOG"/>
</dbReference>
<comment type="subcellular location">
    <subcellularLocation>
        <location evidence="1">Cytoplasm</location>
        <location evidence="1">Cytoskeleton</location>
    </subcellularLocation>
</comment>
<dbReference type="GO" id="GO:0046785">
    <property type="term" value="P:microtubule polymerization"/>
    <property type="evidence" value="ECO:0007669"/>
    <property type="project" value="InterPro"/>
</dbReference>
<dbReference type="PANTHER" id="PTHR12609">
    <property type="entry name" value="MICROTUBULE ASSOCIATED PROTEIN XMAP215"/>
    <property type="match status" value="1"/>
</dbReference>
<evidence type="ECO:0000259" key="5">
    <source>
        <dbReference type="SMART" id="SM01349"/>
    </source>
</evidence>
<dbReference type="SMART" id="SM01349">
    <property type="entry name" value="TOG"/>
    <property type="match status" value="3"/>
</dbReference>
<accession>A0A151MM32</accession>
<evidence type="ECO:0000313" key="6">
    <source>
        <dbReference type="EMBL" id="KYO25585.1"/>
    </source>
</evidence>
<feature type="domain" description="TOG" evidence="5">
    <location>
        <begin position="5"/>
        <end position="237"/>
    </location>
</feature>
<dbReference type="FunFam" id="1.25.10.10:FF:000050">
    <property type="entry name" value="Cytoskeleton-associated protein 5 isoform X1"/>
    <property type="match status" value="1"/>
</dbReference>
<dbReference type="InterPro" id="IPR045110">
    <property type="entry name" value="XMAP215"/>
</dbReference>
<dbReference type="GO" id="GO:0030951">
    <property type="term" value="P:establishment or maintenance of microtubule cytoskeleton polarity"/>
    <property type="evidence" value="ECO:0007669"/>
    <property type="project" value="InterPro"/>
</dbReference>
<feature type="region of interest" description="Disordered" evidence="4">
    <location>
        <begin position="1274"/>
        <end position="1360"/>
    </location>
</feature>
<protein>
    <submittedName>
        <fullName evidence="6">Cytoskeleton-associated protein 5</fullName>
    </submittedName>
</protein>
<gene>
    <name evidence="6" type="primary">CKAP5</name>
    <name evidence="6" type="ORF">Y1Q_0013753</name>
</gene>